<sequence>MALSLLTSQQYCRATSAAAWSHQLGLLTCCFMARLTTPFVFHRLKDLTVNRRRQPQSFWHQTSELDMGISVFFNSHNLKQAGDEAATALTVHSLDVDVGYVSEAMDKLNARSLSARIRLRNSCNTGVAAAGVALIGIVLYHRLKEVSLSGYPLITASARSVFKHP</sequence>
<reference evidence="1" key="1">
    <citation type="journal article" date="2011" name="Genome Biol.">
        <title>The draft genome of the carcinogenic human liver fluke Clonorchis sinensis.</title>
        <authorList>
            <person name="Wang X."/>
            <person name="Chen W."/>
            <person name="Huang Y."/>
            <person name="Sun J."/>
            <person name="Men J."/>
            <person name="Liu H."/>
            <person name="Luo F."/>
            <person name="Guo L."/>
            <person name="Lv X."/>
            <person name="Deng C."/>
            <person name="Zhou C."/>
            <person name="Fan Y."/>
            <person name="Li X."/>
            <person name="Huang L."/>
            <person name="Hu Y."/>
            <person name="Liang C."/>
            <person name="Hu X."/>
            <person name="Xu J."/>
            <person name="Yu X."/>
        </authorList>
    </citation>
    <scope>NUCLEOTIDE SEQUENCE [LARGE SCALE GENOMIC DNA]</scope>
    <source>
        <strain evidence="1">Henan</strain>
    </source>
</reference>
<dbReference type="AlphaFoldDB" id="G7YDX6"/>
<evidence type="ECO:0000313" key="1">
    <source>
        <dbReference type="EMBL" id="GAA51160.1"/>
    </source>
</evidence>
<dbReference type="EMBL" id="DF143120">
    <property type="protein sequence ID" value="GAA51160.1"/>
    <property type="molecule type" value="Genomic_DNA"/>
</dbReference>
<organism evidence="1 2">
    <name type="scientific">Clonorchis sinensis</name>
    <name type="common">Chinese liver fluke</name>
    <dbReference type="NCBI Taxonomy" id="79923"/>
    <lineage>
        <taxon>Eukaryota</taxon>
        <taxon>Metazoa</taxon>
        <taxon>Spiralia</taxon>
        <taxon>Lophotrochozoa</taxon>
        <taxon>Platyhelminthes</taxon>
        <taxon>Trematoda</taxon>
        <taxon>Digenea</taxon>
        <taxon>Opisthorchiida</taxon>
        <taxon>Opisthorchiata</taxon>
        <taxon>Opisthorchiidae</taxon>
        <taxon>Clonorchis</taxon>
    </lineage>
</organism>
<protein>
    <submittedName>
        <fullName evidence="1">Uncharacterized protein</fullName>
    </submittedName>
</protein>
<proteinExistence type="predicted"/>
<reference key="2">
    <citation type="submission" date="2011-10" db="EMBL/GenBank/DDBJ databases">
        <title>The genome and transcriptome sequence of Clonorchis sinensis provide insights into the carcinogenic liver fluke.</title>
        <authorList>
            <person name="Wang X."/>
            <person name="Huang Y."/>
            <person name="Chen W."/>
            <person name="Liu H."/>
            <person name="Guo L."/>
            <person name="Chen Y."/>
            <person name="Luo F."/>
            <person name="Zhou W."/>
            <person name="Sun J."/>
            <person name="Mao Q."/>
            <person name="Liang P."/>
            <person name="Zhou C."/>
            <person name="Tian Y."/>
            <person name="Men J."/>
            <person name="Lv X."/>
            <person name="Huang L."/>
            <person name="Zhou J."/>
            <person name="Hu Y."/>
            <person name="Li R."/>
            <person name="Zhang F."/>
            <person name="Lei H."/>
            <person name="Li X."/>
            <person name="Hu X."/>
            <person name="Liang C."/>
            <person name="Xu J."/>
            <person name="Wu Z."/>
            <person name="Yu X."/>
        </authorList>
    </citation>
    <scope>NUCLEOTIDE SEQUENCE</scope>
    <source>
        <strain>Henan</strain>
    </source>
</reference>
<dbReference type="Proteomes" id="UP000008909">
    <property type="component" value="Unassembled WGS sequence"/>
</dbReference>
<gene>
    <name evidence="1" type="ORF">CLF_105660</name>
</gene>
<accession>G7YDX6</accession>
<evidence type="ECO:0000313" key="2">
    <source>
        <dbReference type="Proteomes" id="UP000008909"/>
    </source>
</evidence>
<name>G7YDX6_CLOSI</name>
<keyword evidence="2" id="KW-1185">Reference proteome</keyword>